<sequence>MSGPSDRLDLSGRWAGVFFYPDGAPDDFVPTSFLAILDEHGSHFTGQTTEPDYWSPVGADLHAVLEGQRTGLSLAFTKIPDGGRVTIEYVGELTPDGQTIRGRWHILGNWSGTFEMQRQGAAVEEVERRASAYTSVPASSA</sequence>
<accession>A0A7W9A4R5</accession>
<evidence type="ECO:0000313" key="1">
    <source>
        <dbReference type="EMBL" id="MBB5661217.1"/>
    </source>
</evidence>
<dbReference type="AlphaFoldDB" id="A0A7W9A4R5"/>
<proteinExistence type="predicted"/>
<protein>
    <recommendedName>
        <fullName evidence="3">DUF1579 domain-containing protein</fullName>
    </recommendedName>
</protein>
<name>A0A7W9A4R5_9CAUL</name>
<dbReference type="OrthoDB" id="6194699at2"/>
<reference evidence="1 2" key="1">
    <citation type="submission" date="2020-08" db="EMBL/GenBank/DDBJ databases">
        <title>Genomic Encyclopedia of Type Strains, Phase IV (KMG-IV): sequencing the most valuable type-strain genomes for metagenomic binning, comparative biology and taxonomic classification.</title>
        <authorList>
            <person name="Goeker M."/>
        </authorList>
    </citation>
    <scope>NUCLEOTIDE SEQUENCE [LARGE SCALE GENOMIC DNA]</scope>
    <source>
        <strain evidence="1 2">DSM 24448</strain>
    </source>
</reference>
<organism evidence="1 2">
    <name type="scientific">Brevundimonas halotolerans</name>
    <dbReference type="NCBI Taxonomy" id="69670"/>
    <lineage>
        <taxon>Bacteria</taxon>
        <taxon>Pseudomonadati</taxon>
        <taxon>Pseudomonadota</taxon>
        <taxon>Alphaproteobacteria</taxon>
        <taxon>Caulobacterales</taxon>
        <taxon>Caulobacteraceae</taxon>
        <taxon>Brevundimonas</taxon>
    </lineage>
</organism>
<evidence type="ECO:0008006" key="3">
    <source>
        <dbReference type="Google" id="ProtNLM"/>
    </source>
</evidence>
<keyword evidence="2" id="KW-1185">Reference proteome</keyword>
<dbReference type="RefSeq" id="WP_123288354.1">
    <property type="nucleotide sequence ID" value="NZ_JACIJB010000008.1"/>
</dbReference>
<dbReference type="Proteomes" id="UP000548978">
    <property type="component" value="Unassembled WGS sequence"/>
</dbReference>
<dbReference type="EMBL" id="JACIJB010000008">
    <property type="protein sequence ID" value="MBB5661217.1"/>
    <property type="molecule type" value="Genomic_DNA"/>
</dbReference>
<gene>
    <name evidence="1" type="ORF">FHS65_001976</name>
</gene>
<evidence type="ECO:0000313" key="2">
    <source>
        <dbReference type="Proteomes" id="UP000548978"/>
    </source>
</evidence>
<comment type="caution">
    <text evidence="1">The sequence shown here is derived from an EMBL/GenBank/DDBJ whole genome shotgun (WGS) entry which is preliminary data.</text>
</comment>